<evidence type="ECO:0000313" key="2">
    <source>
        <dbReference type="EMBL" id="GGM88015.1"/>
    </source>
</evidence>
<dbReference type="Proteomes" id="UP000632339">
    <property type="component" value="Unassembled WGS sequence"/>
</dbReference>
<gene>
    <name evidence="2" type="ORF">GCM10010967_20780</name>
</gene>
<evidence type="ECO:0000256" key="1">
    <source>
        <dbReference type="SAM" id="SignalP"/>
    </source>
</evidence>
<evidence type="ECO:0000313" key="3">
    <source>
        <dbReference type="Proteomes" id="UP000632339"/>
    </source>
</evidence>
<dbReference type="EMBL" id="BMLI01000001">
    <property type="protein sequence ID" value="GGM88015.1"/>
    <property type="molecule type" value="Genomic_DNA"/>
</dbReference>
<reference evidence="3" key="1">
    <citation type="journal article" date="2019" name="Int. J. Syst. Evol. Microbiol.">
        <title>The Global Catalogue of Microorganisms (GCM) 10K type strain sequencing project: providing services to taxonomists for standard genome sequencing and annotation.</title>
        <authorList>
            <consortium name="The Broad Institute Genomics Platform"/>
            <consortium name="The Broad Institute Genome Sequencing Center for Infectious Disease"/>
            <person name="Wu L."/>
            <person name="Ma J."/>
        </authorList>
    </citation>
    <scope>NUCLEOTIDE SEQUENCE [LARGE SCALE GENOMIC DNA]</scope>
    <source>
        <strain evidence="3">CGMCC 1.6375</strain>
    </source>
</reference>
<name>A0ABQ2HRL6_9BACT</name>
<accession>A0ABQ2HRL6</accession>
<comment type="caution">
    <text evidence="2">The sequence shown here is derived from an EMBL/GenBank/DDBJ whole genome shotgun (WGS) entry which is preliminary data.</text>
</comment>
<protein>
    <recommendedName>
        <fullName evidence="4">Outer membrane protein beta-barrel domain-containing protein</fullName>
    </recommendedName>
</protein>
<dbReference type="RefSeq" id="WP_019943979.1">
    <property type="nucleotide sequence ID" value="NZ_BMLI01000001.1"/>
</dbReference>
<evidence type="ECO:0008006" key="4">
    <source>
        <dbReference type="Google" id="ProtNLM"/>
    </source>
</evidence>
<organism evidence="2 3">
    <name type="scientific">Dyadobacter beijingensis</name>
    <dbReference type="NCBI Taxonomy" id="365489"/>
    <lineage>
        <taxon>Bacteria</taxon>
        <taxon>Pseudomonadati</taxon>
        <taxon>Bacteroidota</taxon>
        <taxon>Cytophagia</taxon>
        <taxon>Cytophagales</taxon>
        <taxon>Spirosomataceae</taxon>
        <taxon>Dyadobacter</taxon>
    </lineage>
</organism>
<proteinExistence type="predicted"/>
<feature type="signal peptide" evidence="1">
    <location>
        <begin position="1"/>
        <end position="17"/>
    </location>
</feature>
<keyword evidence="3" id="KW-1185">Reference proteome</keyword>
<keyword evidence="1" id="KW-0732">Signal</keyword>
<feature type="chain" id="PRO_5046102146" description="Outer membrane protein beta-barrel domain-containing protein" evidence="1">
    <location>
        <begin position="18"/>
        <end position="208"/>
    </location>
</feature>
<sequence length="208" mass="22994">MKQLAIILLVCTHAAFAQEHQYAAPSKYLSLSVGPSKHGTGDMRGIMQRVTYTQYFKKRLFWYASVGADLHDGEYQVIVTQPSGEVTDHSFRYTAGAMQLTGGAGFSALRSKNTELGVRLAAVLRYQSSSLYDYLNIIYDPKEIGPYPAMFIANVNPQRTFAAGICPELFFNQRIFKSFTAGISGGFQLDTNGDVLTSFALSVGKYLR</sequence>